<evidence type="ECO:0000313" key="2">
    <source>
        <dbReference type="EMBL" id="AZN37973.1"/>
    </source>
</evidence>
<gene>
    <name evidence="2" type="ORF">EJO50_16755</name>
</gene>
<dbReference type="RefSeq" id="WP_125976087.1">
    <property type="nucleotide sequence ID" value="NZ_CP034433.1"/>
</dbReference>
<dbReference type="InterPro" id="IPR036249">
    <property type="entry name" value="Thioredoxin-like_sf"/>
</dbReference>
<dbReference type="Gene3D" id="3.40.30.10">
    <property type="entry name" value="Glutaredoxin"/>
    <property type="match status" value="1"/>
</dbReference>
<dbReference type="AlphaFoldDB" id="A0A3S8ZWW4"/>
<keyword evidence="3" id="KW-1185">Reference proteome</keyword>
<evidence type="ECO:0000313" key="3">
    <source>
        <dbReference type="Proteomes" id="UP000282438"/>
    </source>
</evidence>
<dbReference type="PROSITE" id="PS51354">
    <property type="entry name" value="GLUTAREDOXIN_2"/>
    <property type="match status" value="1"/>
</dbReference>
<dbReference type="EMBL" id="CP034433">
    <property type="protein sequence ID" value="AZN37973.1"/>
    <property type="molecule type" value="Genomic_DNA"/>
</dbReference>
<dbReference type="CDD" id="cd02976">
    <property type="entry name" value="NrdH"/>
    <property type="match status" value="1"/>
</dbReference>
<accession>A0A3S8ZWW4</accession>
<name>A0A3S8ZWW4_9NEIS</name>
<dbReference type="Proteomes" id="UP000282438">
    <property type="component" value="Chromosome"/>
</dbReference>
<dbReference type="SUPFAM" id="SSF52833">
    <property type="entry name" value="Thioredoxin-like"/>
    <property type="match status" value="1"/>
</dbReference>
<dbReference type="Pfam" id="PF00462">
    <property type="entry name" value="Glutaredoxin"/>
    <property type="match status" value="1"/>
</dbReference>
<dbReference type="OrthoDB" id="8991911at2"/>
<reference evidence="2 3" key="1">
    <citation type="submission" date="2018-12" db="EMBL/GenBank/DDBJ databases">
        <title>Complete genome sequence of Iodobacter sp. H11R3.</title>
        <authorList>
            <person name="Bae J.-W."/>
        </authorList>
    </citation>
    <scope>NUCLEOTIDE SEQUENCE [LARGE SCALE GENOMIC DNA]</scope>
    <source>
        <strain evidence="2 3">H11R3</strain>
    </source>
</reference>
<dbReference type="InterPro" id="IPR002109">
    <property type="entry name" value="Glutaredoxin"/>
</dbReference>
<sequence>MARLITLLIIVGALQFAWKHYSNNQTDIEYENINQLASLVRPGEITMYSTTECIYCTKAKYWLNKNNFIFTECNMSIEQRCQQEFSAYGAMGTPFLIVRGYQMKNGFDPDEFLRALKI</sequence>
<protein>
    <submittedName>
        <fullName evidence="2">Glutaredoxin family protein</fullName>
    </submittedName>
</protein>
<organism evidence="2 3">
    <name type="scientific">Iodobacter ciconiae</name>
    <dbReference type="NCBI Taxonomy" id="2496266"/>
    <lineage>
        <taxon>Bacteria</taxon>
        <taxon>Pseudomonadati</taxon>
        <taxon>Pseudomonadota</taxon>
        <taxon>Betaproteobacteria</taxon>
        <taxon>Neisseriales</taxon>
        <taxon>Chitinibacteraceae</taxon>
        <taxon>Iodobacter</taxon>
    </lineage>
</organism>
<dbReference type="KEGG" id="iod:EJO50_16755"/>
<proteinExistence type="predicted"/>
<evidence type="ECO:0000259" key="1">
    <source>
        <dbReference type="Pfam" id="PF00462"/>
    </source>
</evidence>
<feature type="domain" description="Glutaredoxin" evidence="1">
    <location>
        <begin position="45"/>
        <end position="100"/>
    </location>
</feature>